<name>A0A4V2SN37_RHOSA</name>
<dbReference type="InParanoid" id="A0A4V2SN37"/>
<proteinExistence type="predicted"/>
<dbReference type="Proteomes" id="UP000295399">
    <property type="component" value="Unassembled WGS sequence"/>
</dbReference>
<dbReference type="RefSeq" id="WP_132709593.1">
    <property type="nucleotide sequence ID" value="NZ_JACIGF010000018.1"/>
</dbReference>
<reference evidence="3 4" key="1">
    <citation type="submission" date="2019-03" db="EMBL/GenBank/DDBJ databases">
        <title>Genomic Encyclopedia of Type Strains, Phase IV (KMG-IV): sequencing the most valuable type-strain genomes for metagenomic binning, comparative biology and taxonomic classification.</title>
        <authorList>
            <person name="Goeker M."/>
        </authorList>
    </citation>
    <scope>NUCLEOTIDE SEQUENCE [LARGE SCALE GENOMIC DNA]</scope>
    <source>
        <strain evidence="3 4">DSM 2132</strain>
    </source>
</reference>
<accession>A0A4V2SN37</accession>
<comment type="caution">
    <text evidence="3">The sequence shown here is derived from an EMBL/GenBank/DDBJ whole genome shotgun (WGS) entry which is preliminary data.</text>
</comment>
<sequence>MTSHNPKTLKEAFAAQRGRQSADRRAAPHRTAPEVEPQTVADEAALVGMILGALSGGIVGLTLGLIVASGG</sequence>
<dbReference type="AlphaFoldDB" id="A0A4V2SN37"/>
<evidence type="ECO:0000256" key="2">
    <source>
        <dbReference type="SAM" id="Phobius"/>
    </source>
</evidence>
<protein>
    <submittedName>
        <fullName evidence="3">Uncharacterized protein</fullName>
    </submittedName>
</protein>
<feature type="region of interest" description="Disordered" evidence="1">
    <location>
        <begin position="1"/>
        <end position="37"/>
    </location>
</feature>
<keyword evidence="2" id="KW-0812">Transmembrane</keyword>
<gene>
    <name evidence="3" type="ORF">EV659_11816</name>
</gene>
<keyword evidence="2" id="KW-1133">Transmembrane helix</keyword>
<evidence type="ECO:0000256" key="1">
    <source>
        <dbReference type="SAM" id="MobiDB-lite"/>
    </source>
</evidence>
<evidence type="ECO:0000313" key="3">
    <source>
        <dbReference type="EMBL" id="TCP29706.1"/>
    </source>
</evidence>
<keyword evidence="4" id="KW-1185">Reference proteome</keyword>
<dbReference type="EMBL" id="SLXO01000018">
    <property type="protein sequence ID" value="TCP29706.1"/>
    <property type="molecule type" value="Genomic_DNA"/>
</dbReference>
<organism evidence="3 4">
    <name type="scientific">Rhodothalassium salexigens DSM 2132</name>
    <dbReference type="NCBI Taxonomy" id="1188247"/>
    <lineage>
        <taxon>Bacteria</taxon>
        <taxon>Pseudomonadati</taxon>
        <taxon>Pseudomonadota</taxon>
        <taxon>Alphaproteobacteria</taxon>
        <taxon>Rhodothalassiales</taxon>
        <taxon>Rhodothalassiaceae</taxon>
        <taxon>Rhodothalassium</taxon>
    </lineage>
</organism>
<feature type="transmembrane region" description="Helical" evidence="2">
    <location>
        <begin position="44"/>
        <end position="68"/>
    </location>
</feature>
<keyword evidence="2" id="KW-0472">Membrane</keyword>
<evidence type="ECO:0000313" key="4">
    <source>
        <dbReference type="Proteomes" id="UP000295399"/>
    </source>
</evidence>